<evidence type="ECO:0000313" key="1">
    <source>
        <dbReference type="EMBL" id="MBP2001548.1"/>
    </source>
</evidence>
<comment type="caution">
    <text evidence="1">The sequence shown here is derived from an EMBL/GenBank/DDBJ whole genome shotgun (WGS) entry which is preliminary data.</text>
</comment>
<keyword evidence="2" id="KW-1185">Reference proteome</keyword>
<dbReference type="Proteomes" id="UP001519288">
    <property type="component" value="Unassembled WGS sequence"/>
</dbReference>
<proteinExistence type="predicted"/>
<sequence>MNEFYRLGSIVVPMDEREEYERFHEIVHDRWRHHYRSPKKGGTS</sequence>
<organism evidence="1 2">
    <name type="scientific">Paenibacillus shirakamiensis</name>
    <dbReference type="NCBI Taxonomy" id="1265935"/>
    <lineage>
        <taxon>Bacteria</taxon>
        <taxon>Bacillati</taxon>
        <taxon>Bacillota</taxon>
        <taxon>Bacilli</taxon>
        <taxon>Bacillales</taxon>
        <taxon>Paenibacillaceae</taxon>
        <taxon>Paenibacillus</taxon>
    </lineage>
</organism>
<accession>A0ABS4JIK1</accession>
<evidence type="ECO:0000313" key="2">
    <source>
        <dbReference type="Proteomes" id="UP001519288"/>
    </source>
</evidence>
<name>A0ABS4JIK1_9BACL</name>
<dbReference type="RefSeq" id="WP_281069406.1">
    <property type="nucleotide sequence ID" value="NZ_JAGGLD010000004.1"/>
</dbReference>
<protein>
    <submittedName>
        <fullName evidence="1">Uncharacterized protein</fullName>
    </submittedName>
</protein>
<dbReference type="EMBL" id="JAGGLD010000004">
    <property type="protein sequence ID" value="MBP2001548.1"/>
    <property type="molecule type" value="Genomic_DNA"/>
</dbReference>
<reference evidence="1 2" key="1">
    <citation type="submission" date="2021-03" db="EMBL/GenBank/DDBJ databases">
        <title>Genomic Encyclopedia of Type Strains, Phase IV (KMG-IV): sequencing the most valuable type-strain genomes for metagenomic binning, comparative biology and taxonomic classification.</title>
        <authorList>
            <person name="Goeker M."/>
        </authorList>
    </citation>
    <scope>NUCLEOTIDE SEQUENCE [LARGE SCALE GENOMIC DNA]</scope>
    <source>
        <strain evidence="1 2">DSM 26806</strain>
    </source>
</reference>
<gene>
    <name evidence="1" type="ORF">J2Z69_002593</name>
</gene>